<proteinExistence type="predicted"/>
<dbReference type="EMBL" id="MU069786">
    <property type="protein sequence ID" value="KAF5833885.1"/>
    <property type="molecule type" value="Genomic_DNA"/>
</dbReference>
<feature type="compositionally biased region" description="Polar residues" evidence="1">
    <location>
        <begin position="942"/>
        <end position="957"/>
    </location>
</feature>
<feature type="compositionally biased region" description="Polar residues" evidence="1">
    <location>
        <begin position="610"/>
        <end position="638"/>
    </location>
</feature>
<feature type="region of interest" description="Disordered" evidence="1">
    <location>
        <begin position="744"/>
        <end position="799"/>
    </location>
</feature>
<feature type="compositionally biased region" description="Low complexity" evidence="1">
    <location>
        <begin position="156"/>
        <end position="182"/>
    </location>
</feature>
<feature type="compositionally biased region" description="Polar residues" evidence="1">
    <location>
        <begin position="484"/>
        <end position="499"/>
    </location>
</feature>
<feature type="compositionally biased region" description="Low complexity" evidence="1">
    <location>
        <begin position="518"/>
        <end position="534"/>
    </location>
</feature>
<feature type="compositionally biased region" description="Low complexity" evidence="1">
    <location>
        <begin position="439"/>
        <end position="448"/>
    </location>
</feature>
<feature type="compositionally biased region" description="Polar residues" evidence="1">
    <location>
        <begin position="88"/>
        <end position="108"/>
    </location>
</feature>
<protein>
    <submittedName>
        <fullName evidence="2">Uncharacterized protein</fullName>
    </submittedName>
</protein>
<feature type="region of interest" description="Disordered" evidence="1">
    <location>
        <begin position="156"/>
        <end position="300"/>
    </location>
</feature>
<feature type="compositionally biased region" description="Low complexity" evidence="1">
    <location>
        <begin position="675"/>
        <end position="711"/>
    </location>
</feature>
<organism evidence="2 3">
    <name type="scientific">Dunaliella salina</name>
    <name type="common">Green alga</name>
    <name type="synonym">Protococcus salinus</name>
    <dbReference type="NCBI Taxonomy" id="3046"/>
    <lineage>
        <taxon>Eukaryota</taxon>
        <taxon>Viridiplantae</taxon>
        <taxon>Chlorophyta</taxon>
        <taxon>core chlorophytes</taxon>
        <taxon>Chlorophyceae</taxon>
        <taxon>CS clade</taxon>
        <taxon>Chlamydomonadales</taxon>
        <taxon>Dunaliellaceae</taxon>
        <taxon>Dunaliella</taxon>
    </lineage>
</organism>
<feature type="region of interest" description="Disordered" evidence="1">
    <location>
        <begin position="64"/>
        <end position="117"/>
    </location>
</feature>
<accession>A0ABQ7GH16</accession>
<gene>
    <name evidence="2" type="ORF">DUNSADRAFT_9680</name>
</gene>
<evidence type="ECO:0000313" key="2">
    <source>
        <dbReference type="EMBL" id="KAF5833885.1"/>
    </source>
</evidence>
<feature type="region of interest" description="Disordered" evidence="1">
    <location>
        <begin position="327"/>
        <end position="346"/>
    </location>
</feature>
<feature type="region of interest" description="Disordered" evidence="1">
    <location>
        <begin position="1157"/>
        <end position="1178"/>
    </location>
</feature>
<reference evidence="2" key="1">
    <citation type="submission" date="2017-08" db="EMBL/GenBank/DDBJ databases">
        <authorList>
            <person name="Polle J.E."/>
            <person name="Barry K."/>
            <person name="Cushman J."/>
            <person name="Schmutz J."/>
            <person name="Tran D."/>
            <person name="Hathwaick L.T."/>
            <person name="Yim W.C."/>
            <person name="Jenkins J."/>
            <person name="Mckie-Krisberg Z.M."/>
            <person name="Prochnik S."/>
            <person name="Lindquist E."/>
            <person name="Dockter R.B."/>
            <person name="Adam C."/>
            <person name="Molina H."/>
            <person name="Bunkerborg J."/>
            <person name="Jin E."/>
            <person name="Buchheim M."/>
            <person name="Magnuson J."/>
        </authorList>
    </citation>
    <scope>NUCLEOTIDE SEQUENCE</scope>
    <source>
        <strain evidence="2">CCAP 19/18</strain>
    </source>
</reference>
<feature type="region of interest" description="Disordered" evidence="1">
    <location>
        <begin position="1046"/>
        <end position="1068"/>
    </location>
</feature>
<feature type="compositionally biased region" description="Polar residues" evidence="1">
    <location>
        <begin position="545"/>
        <end position="562"/>
    </location>
</feature>
<feature type="compositionally biased region" description="Polar residues" evidence="1">
    <location>
        <begin position="774"/>
        <end position="784"/>
    </location>
</feature>
<keyword evidence="3" id="KW-1185">Reference proteome</keyword>
<feature type="compositionally biased region" description="Low complexity" evidence="1">
    <location>
        <begin position="910"/>
        <end position="920"/>
    </location>
</feature>
<sequence>MLLFCLLGRKWFQTPCSRAKSIFVSHCALSSSPCNVVCSVPQQHQRQQQQQPSTWEAMLLQSLAQSQQRSTAGASTPSHTRPPIEPNTAGTRPGSSATQRPSSHTARQGPSALAKVGNGKTLAAPFAADFRDAWRAGETPVGSIEADAWLAGKMRAPSPIHHTSSSSSSSSSNSSGRAASSSARHHSCHGAFTRSAGLVQGHGPSAAGQLPLPGLGKFGDPQQGDTAAGWPHFLSSSIGDPLHSESRPAVGSSPCLSSSIGDQLQGNLQPAAGSFPHFLSASGRGAPSAPEDAEGHGDPLAWPQALGNVRTPLQGYLRPALGSPRFLSASGRGAPSAPEGAEWREDPLAWPQAMSQEERQRNEDPLAWPQVLGWERHQSKPAMQRRAEPSEVEQGQMCPGQQRRAEPSLVHLGQANMGQLPKQVWEGGRDVGVASVGGASRASNSSDSARTRGHVASALPPRMPSSPSERIPPSASQRLAVPSASPNTLLPSQPSSRAPCSNDPEAPDVHLRSPFPHTPSCTPTLPCTPHTSPHLPRHSPGLDRSSLSSQPSHPAAAHTSSLQPGPPVPPHFQPGSRAAGTLVESTTPSPRLSSPSTTTMPSLAPETANPRFSSRPSTSHSVNQPSTSHSANRPSTTHPAWAGAAAAAQVPSSAVRHSRSAPDDDVAGKQHHKQQQQQQQQHPGQHQLLQHHCYQHQQQQQQQQEQQQQQQRHNHLQGLAPESRDTQPGHVAAAWAQAHALHELNDSPSPLPPPSVDFAHRPPTRSQDYGRMLSSLSFTSTEGTTPARRLPSLPKSMTQEQAAVQLASWQHRLHITRSGQRMASHLVQLASHLAANARAAKADAEKEAQKCCSAGDPAGAVVAREACIHWQAEGAKAQTLADHARSSMQDLKSQQQVEEGMLERLQLHVSSTPPSSDTTPLIPHSPALDLPSPAAKPPSWLDTPSTIASNPSHNFLLSSKPKEHSNAPRPHIATQDSRAVEADGSDHTNGAAAATAAALAAARAAAAHQQLMNAMQAGQLSSADGATDAAAAAAAAAAALHAQGAHGAHAGGSGQHRHWRSPASPAAAAEAAWLPDDGHSYYPQSAGLRSASGKHGRHAAAARSLMPALRSAAWPPLSPPPNPPDHLHHPRHMAFAHVHNTHTSGGLWDGLQIHSPKPLGHAPFPHPSPASQHPKHPSSLAAMPVEKLVASLGQPSCFDLTPALQVLSGESTPLDALEDAHDAQDSKGATSAAASLAHIFAPGGSPKDLQAELAWGRLRKRLLETAARLKEEGTRATGTAAQTPHEDFIFDRVQRGVHALDAKAGRLCKAAALHLVALRTRKDAAKLNSQGLQLLHQPGYTQGSLDSAGQPDYDMLGVGGLAGGTAVLAGPRRPSEKVQQQLQQQQQRVHGRLMQKVEELEDAALKLEVKAGRKAQAALTSFSQIGHDLCRAIHNGTQGRQQEAEASCVYPNQQWHMLRDWAADAIHDLRALAQAAGLQAGLLRSSLANALTSLTRQQLKAAMQS</sequence>
<feature type="region of interest" description="Disordered" evidence="1">
    <location>
        <begin position="909"/>
        <end position="970"/>
    </location>
</feature>
<evidence type="ECO:0000313" key="3">
    <source>
        <dbReference type="Proteomes" id="UP000815325"/>
    </source>
</evidence>
<feature type="region of interest" description="Disordered" evidence="1">
    <location>
        <begin position="436"/>
        <end position="731"/>
    </location>
</feature>
<feature type="region of interest" description="Disordered" evidence="1">
    <location>
        <begin position="378"/>
        <end position="403"/>
    </location>
</feature>
<evidence type="ECO:0000256" key="1">
    <source>
        <dbReference type="SAM" id="MobiDB-lite"/>
    </source>
</evidence>
<dbReference type="Proteomes" id="UP000815325">
    <property type="component" value="Unassembled WGS sequence"/>
</dbReference>
<feature type="compositionally biased region" description="Low complexity" evidence="1">
    <location>
        <begin position="585"/>
        <end position="605"/>
    </location>
</feature>
<feature type="compositionally biased region" description="Polar residues" evidence="1">
    <location>
        <begin position="254"/>
        <end position="268"/>
    </location>
</feature>
<name>A0ABQ7GH16_DUNSA</name>
<comment type="caution">
    <text evidence="2">The sequence shown here is derived from an EMBL/GenBank/DDBJ whole genome shotgun (WGS) entry which is preliminary data.</text>
</comment>